<dbReference type="InterPro" id="IPR039632">
    <property type="entry name" value="TMEM42"/>
</dbReference>
<keyword evidence="3" id="KW-1185">Reference proteome</keyword>
<dbReference type="PANTHER" id="PTHR31965:SF1">
    <property type="entry name" value="TRANSMEMBRANE PROTEIN 42"/>
    <property type="match status" value="1"/>
</dbReference>
<dbReference type="SUPFAM" id="SSF103481">
    <property type="entry name" value="Multidrug resistance efflux transporter EmrE"/>
    <property type="match status" value="1"/>
</dbReference>
<keyword evidence="1" id="KW-0472">Membrane</keyword>
<evidence type="ECO:0000313" key="2">
    <source>
        <dbReference type="EMBL" id="KAA3670944.1"/>
    </source>
</evidence>
<feature type="transmembrane region" description="Helical" evidence="1">
    <location>
        <begin position="69"/>
        <end position="91"/>
    </location>
</feature>
<accession>A0A5J4N610</accession>
<feature type="transmembrane region" description="Helical" evidence="1">
    <location>
        <begin position="39"/>
        <end position="62"/>
    </location>
</feature>
<protein>
    <recommendedName>
        <fullName evidence="4">EamA domain-containing protein</fullName>
    </recommendedName>
</protein>
<proteinExistence type="predicted"/>
<dbReference type="AlphaFoldDB" id="A0A5J4N610"/>
<dbReference type="PANTHER" id="PTHR31965">
    <property type="entry name" value="TRANSMEMBRANE PROTEIN 42"/>
    <property type="match status" value="1"/>
</dbReference>
<dbReference type="Proteomes" id="UP000324629">
    <property type="component" value="Unassembled WGS sequence"/>
</dbReference>
<name>A0A5J4N610_9TREM</name>
<evidence type="ECO:0000256" key="1">
    <source>
        <dbReference type="SAM" id="Phobius"/>
    </source>
</evidence>
<dbReference type="InterPro" id="IPR037185">
    <property type="entry name" value="EmrE-like"/>
</dbReference>
<gene>
    <name evidence="2" type="ORF">DEA37_0014558</name>
</gene>
<keyword evidence="1" id="KW-1133">Transmembrane helix</keyword>
<feature type="non-terminal residue" evidence="2">
    <location>
        <position position="117"/>
    </location>
</feature>
<evidence type="ECO:0000313" key="3">
    <source>
        <dbReference type="Proteomes" id="UP000324629"/>
    </source>
</evidence>
<keyword evidence="1" id="KW-0812">Transmembrane</keyword>
<evidence type="ECO:0008006" key="4">
    <source>
        <dbReference type="Google" id="ProtNLM"/>
    </source>
</evidence>
<reference evidence="2 3" key="1">
    <citation type="journal article" date="2019" name="Gigascience">
        <title>Whole-genome sequence of the oriental lung fluke Paragonimus westermani.</title>
        <authorList>
            <person name="Oey H."/>
            <person name="Zakrzewski M."/>
            <person name="Narain K."/>
            <person name="Devi K.R."/>
            <person name="Agatsuma T."/>
            <person name="Nawaratna S."/>
            <person name="Gobert G.N."/>
            <person name="Jones M.K."/>
            <person name="Ragan M.A."/>
            <person name="McManus D.P."/>
            <person name="Krause L."/>
        </authorList>
    </citation>
    <scope>NUCLEOTIDE SEQUENCE [LARGE SCALE GENOMIC DNA]</scope>
    <source>
        <strain evidence="2 3">IND2009</strain>
    </source>
</reference>
<dbReference type="EMBL" id="QNGE01007729">
    <property type="protein sequence ID" value="KAA3670944.1"/>
    <property type="molecule type" value="Genomic_DNA"/>
</dbReference>
<feature type="transmembrane region" description="Helical" evidence="1">
    <location>
        <begin position="97"/>
        <end position="114"/>
    </location>
</feature>
<comment type="caution">
    <text evidence="2">The sequence shown here is derived from an EMBL/GenBank/DDBJ whole genome shotgun (WGS) entry which is preliminary data.</text>
</comment>
<sequence length="117" mass="12416">MLSTWPGCLLAVCSGLLAALASMWGKVFSTSVKSSDWLNFIVGYSAYVGVNLAMWVVFAAALKTKGKCVVTLGLNCLANFGFSATFGVLIFGETLSLQWLIGMIFVCAGTVCLLRDS</sequence>
<organism evidence="2 3">
    <name type="scientific">Paragonimus westermani</name>
    <dbReference type="NCBI Taxonomy" id="34504"/>
    <lineage>
        <taxon>Eukaryota</taxon>
        <taxon>Metazoa</taxon>
        <taxon>Spiralia</taxon>
        <taxon>Lophotrochozoa</taxon>
        <taxon>Platyhelminthes</taxon>
        <taxon>Trematoda</taxon>
        <taxon>Digenea</taxon>
        <taxon>Plagiorchiida</taxon>
        <taxon>Troglotremata</taxon>
        <taxon>Troglotrematidae</taxon>
        <taxon>Paragonimus</taxon>
    </lineage>
</organism>